<protein>
    <recommendedName>
        <fullName evidence="12">Protein kinase domain-containing protein</fullName>
    </recommendedName>
</protein>
<dbReference type="SMART" id="SM00364">
    <property type="entry name" value="LRR_BAC"/>
    <property type="match status" value="5"/>
</dbReference>
<dbReference type="FunFam" id="3.80.10.10:FF:000095">
    <property type="entry name" value="LRR receptor-like serine/threonine-protein kinase GSO1"/>
    <property type="match status" value="2"/>
</dbReference>
<dbReference type="GO" id="GO:0012505">
    <property type="term" value="C:endomembrane system"/>
    <property type="evidence" value="ECO:0007669"/>
    <property type="project" value="UniProtKB-SubCell"/>
</dbReference>
<dbReference type="InterPro" id="IPR050647">
    <property type="entry name" value="Plant_LRR-RLKs"/>
</dbReference>
<dbReference type="GO" id="GO:0048468">
    <property type="term" value="P:cell development"/>
    <property type="evidence" value="ECO:0007669"/>
    <property type="project" value="UniProtKB-ARBA"/>
</dbReference>
<dbReference type="InterPro" id="IPR020635">
    <property type="entry name" value="Tyr_kinase_cat_dom"/>
</dbReference>
<dbReference type="Pfam" id="PF00560">
    <property type="entry name" value="LRR_1"/>
    <property type="match status" value="6"/>
</dbReference>
<dbReference type="PRINTS" id="PR00109">
    <property type="entry name" value="TYRKINASE"/>
</dbReference>
<dbReference type="STRING" id="1890364.A0A2P6NI81"/>
<evidence type="ECO:0000256" key="9">
    <source>
        <dbReference type="ARBA" id="ARBA00023137"/>
    </source>
</evidence>
<dbReference type="Pfam" id="PF07714">
    <property type="entry name" value="PK_Tyr_Ser-Thr"/>
    <property type="match status" value="1"/>
</dbReference>
<evidence type="ECO:0000313" key="13">
    <source>
        <dbReference type="EMBL" id="PRP83641.1"/>
    </source>
</evidence>
<dbReference type="InterPro" id="IPR008266">
    <property type="entry name" value="Tyr_kinase_AS"/>
</dbReference>
<dbReference type="PANTHER" id="PTHR48056:SF81">
    <property type="entry name" value="RECEPTOR PROTEIN-TYROSINE KINASE CEPR1"/>
    <property type="match status" value="1"/>
</dbReference>
<accession>A0A2P6NI81</accession>
<dbReference type="SMART" id="SM00219">
    <property type="entry name" value="TyrKc"/>
    <property type="match status" value="1"/>
</dbReference>
<dbReference type="PROSITE" id="PS51450">
    <property type="entry name" value="LRR"/>
    <property type="match status" value="2"/>
</dbReference>
<dbReference type="InterPro" id="IPR011009">
    <property type="entry name" value="Kinase-like_dom_sf"/>
</dbReference>
<reference evidence="13 14" key="1">
    <citation type="journal article" date="2018" name="Genome Biol. Evol.">
        <title>Multiple Roots of Fruiting Body Formation in Amoebozoa.</title>
        <authorList>
            <person name="Hillmann F."/>
            <person name="Forbes G."/>
            <person name="Novohradska S."/>
            <person name="Ferling I."/>
            <person name="Riege K."/>
            <person name="Groth M."/>
            <person name="Westermann M."/>
            <person name="Marz M."/>
            <person name="Spaller T."/>
            <person name="Winckler T."/>
            <person name="Schaap P."/>
            <person name="Glockner G."/>
        </authorList>
    </citation>
    <scope>NUCLEOTIDE SEQUENCE [LARGE SCALE GENOMIC DNA]</scope>
    <source>
        <strain evidence="13 14">Jena</strain>
    </source>
</reference>
<evidence type="ECO:0000256" key="6">
    <source>
        <dbReference type="ARBA" id="ARBA00022777"/>
    </source>
</evidence>
<evidence type="ECO:0000313" key="14">
    <source>
        <dbReference type="Proteomes" id="UP000241769"/>
    </source>
</evidence>
<dbReference type="SUPFAM" id="SSF52047">
    <property type="entry name" value="RNI-like"/>
    <property type="match status" value="2"/>
</dbReference>
<dbReference type="GO" id="GO:0004713">
    <property type="term" value="F:protein tyrosine kinase activity"/>
    <property type="evidence" value="ECO:0007669"/>
    <property type="project" value="UniProtKB-KW"/>
</dbReference>
<evidence type="ECO:0000256" key="3">
    <source>
        <dbReference type="ARBA" id="ARBA00022679"/>
    </source>
</evidence>
<evidence type="ECO:0000256" key="4">
    <source>
        <dbReference type="ARBA" id="ARBA00022737"/>
    </source>
</evidence>
<feature type="transmembrane region" description="Helical" evidence="11">
    <location>
        <begin position="967"/>
        <end position="993"/>
    </location>
</feature>
<evidence type="ECO:0000256" key="11">
    <source>
        <dbReference type="SAM" id="Phobius"/>
    </source>
</evidence>
<keyword evidence="5 10" id="KW-0547">Nucleotide-binding</keyword>
<evidence type="ECO:0000256" key="7">
    <source>
        <dbReference type="ARBA" id="ARBA00022840"/>
    </source>
</evidence>
<dbReference type="PANTHER" id="PTHR48056">
    <property type="entry name" value="LRR RECEPTOR-LIKE SERINE/THREONINE-PROTEIN KINASE-RELATED"/>
    <property type="match status" value="1"/>
</dbReference>
<dbReference type="Pfam" id="PF13855">
    <property type="entry name" value="LRR_8"/>
    <property type="match status" value="1"/>
</dbReference>
<keyword evidence="6" id="KW-0418">Kinase</keyword>
<dbReference type="EMBL" id="MDYQ01000078">
    <property type="protein sequence ID" value="PRP83641.1"/>
    <property type="molecule type" value="Genomic_DNA"/>
</dbReference>
<keyword evidence="4" id="KW-0677">Repeat</keyword>
<keyword evidence="7 10" id="KW-0067">ATP-binding</keyword>
<dbReference type="InterPro" id="IPR000719">
    <property type="entry name" value="Prot_kinase_dom"/>
</dbReference>
<evidence type="ECO:0000256" key="10">
    <source>
        <dbReference type="PROSITE-ProRule" id="PRU10141"/>
    </source>
</evidence>
<keyword evidence="3" id="KW-0808">Transferase</keyword>
<dbReference type="PROSITE" id="PS00107">
    <property type="entry name" value="PROTEIN_KINASE_ATP"/>
    <property type="match status" value="1"/>
</dbReference>
<evidence type="ECO:0000256" key="2">
    <source>
        <dbReference type="ARBA" id="ARBA00022614"/>
    </source>
</evidence>
<dbReference type="Gene3D" id="1.10.510.10">
    <property type="entry name" value="Transferase(Phosphotransferase) domain 1"/>
    <property type="match status" value="1"/>
</dbReference>
<keyword evidence="8 11" id="KW-0472">Membrane</keyword>
<comment type="caution">
    <text evidence="13">The sequence shown here is derived from an EMBL/GenBank/DDBJ whole genome shotgun (WGS) entry which is preliminary data.</text>
</comment>
<dbReference type="FunFam" id="1.10.510.10:FF:001512">
    <property type="entry name" value="Receptor tyrosine-protein kinase erbB-2"/>
    <property type="match status" value="1"/>
</dbReference>
<dbReference type="SUPFAM" id="SSF56112">
    <property type="entry name" value="Protein kinase-like (PK-like)"/>
    <property type="match status" value="1"/>
</dbReference>
<comment type="subcellular location">
    <subcellularLocation>
        <location evidence="1">Endomembrane system</location>
    </subcellularLocation>
</comment>
<dbReference type="SMART" id="SM00369">
    <property type="entry name" value="LRR_TYP"/>
    <property type="match status" value="6"/>
</dbReference>
<name>A0A2P6NI81_9EUKA</name>
<dbReference type="Proteomes" id="UP000241769">
    <property type="component" value="Unassembled WGS sequence"/>
</dbReference>
<keyword evidence="9" id="KW-0829">Tyrosine-protein kinase</keyword>
<keyword evidence="11" id="KW-1133">Transmembrane helix</keyword>
<dbReference type="PROSITE" id="PS00109">
    <property type="entry name" value="PROTEIN_KINASE_TYR"/>
    <property type="match status" value="1"/>
</dbReference>
<feature type="domain" description="Protein kinase" evidence="12">
    <location>
        <begin position="1018"/>
        <end position="1271"/>
    </location>
</feature>
<dbReference type="SUPFAM" id="SSF52058">
    <property type="entry name" value="L domain-like"/>
    <property type="match status" value="1"/>
</dbReference>
<proteinExistence type="predicted"/>
<dbReference type="InterPro" id="IPR001245">
    <property type="entry name" value="Ser-Thr/Tyr_kinase_cat_dom"/>
</dbReference>
<dbReference type="InterPro" id="IPR003591">
    <property type="entry name" value="Leu-rich_rpt_typical-subtyp"/>
</dbReference>
<feature type="binding site" evidence="10">
    <location>
        <position position="1045"/>
    </location>
    <ligand>
        <name>ATP</name>
        <dbReference type="ChEBI" id="CHEBI:30616"/>
    </ligand>
</feature>
<dbReference type="PROSITE" id="PS50011">
    <property type="entry name" value="PROTEIN_KINASE_DOM"/>
    <property type="match status" value="1"/>
</dbReference>
<organism evidence="13 14">
    <name type="scientific">Planoprotostelium fungivorum</name>
    <dbReference type="NCBI Taxonomy" id="1890364"/>
    <lineage>
        <taxon>Eukaryota</taxon>
        <taxon>Amoebozoa</taxon>
        <taxon>Evosea</taxon>
        <taxon>Variosea</taxon>
        <taxon>Cavosteliida</taxon>
        <taxon>Cavosteliaceae</taxon>
        <taxon>Planoprotostelium</taxon>
    </lineage>
</organism>
<evidence type="ECO:0000256" key="5">
    <source>
        <dbReference type="ARBA" id="ARBA00022741"/>
    </source>
</evidence>
<keyword evidence="2" id="KW-0433">Leucine-rich repeat</keyword>
<dbReference type="InterPro" id="IPR017441">
    <property type="entry name" value="Protein_kinase_ATP_BS"/>
</dbReference>
<evidence type="ECO:0000259" key="12">
    <source>
        <dbReference type="PROSITE" id="PS50011"/>
    </source>
</evidence>
<dbReference type="GO" id="GO:0005524">
    <property type="term" value="F:ATP binding"/>
    <property type="evidence" value="ECO:0007669"/>
    <property type="project" value="UniProtKB-UniRule"/>
</dbReference>
<dbReference type="Gene3D" id="3.80.10.10">
    <property type="entry name" value="Ribonuclease Inhibitor"/>
    <property type="match status" value="5"/>
</dbReference>
<evidence type="ECO:0000256" key="8">
    <source>
        <dbReference type="ARBA" id="ARBA00023136"/>
    </source>
</evidence>
<gene>
    <name evidence="13" type="ORF">PROFUN_03796</name>
</gene>
<dbReference type="InParanoid" id="A0A2P6NI81"/>
<dbReference type="InterPro" id="IPR032675">
    <property type="entry name" value="LRR_dom_sf"/>
</dbReference>
<dbReference type="OrthoDB" id="676979at2759"/>
<sequence>MSRSGTFTPFHQGLHYTHRRGIALTDITDLPGLLAQLTNLSGGFRCAYGVYDSTNGLISSGGDMRILVITTIIVSIFSCVRAQFTTYPVVYAALKDLYNSTDGSNWKNNTGWDTGDTNYCQGWYGVQCLIRPEISTALTFVTLYLDNNNLDGQLPGSLQTSAFYIPYFSMANNNLQGNIPDMFSFTTVGFNLTGNSLEGSLPSSLSQSTHLLTVQVGQNNLNGSLPLHVLVQSPGLMQLDLSHNQFTGEIPEIFQSFPSLKYIDLRTNLLVGPLPVSLSNLDLMYVDLSQNQLKGSIPSSWNNSINLQYLALSANTLTGEIPTFIGNWIHLNLLDLSSNLFSGTIPTEIEKLVDLKALRLNVNLLEGEVPRGVFQFGGLIEFSINNNNLTGEIGDLSQMKNLSVCLMSFNRFTGPFPTGADSLPGLLFLVLTSNQLSGSLPDTWQQNSLISLDASINQLNGPLPASFANLTGLRMLLLAHNGFTGGIDVLENMISLTTIDVSTNGFSGPLTPNIFGAMSHLVSFNLSTNRFSGMMVYNFSTLSPLRSIDVSGNSFRGLIPDTIHYLFRLQYANFSGNRLSGAGPVALGFLSELETFDFSDNRLSGAMPSVAGLNKLKVARFDRNQFSGEFPETFNQLTQLTEISASGNRLTLSNFSVLTALDRLETLNLSHNLISGSLLDGMRNMKSLRTVDLSYNNITGSLSGLLGIPAIQTLILNDNKLSGGIGPSFCDPQIINLKNNQLSGDISFMGSLSSIERLDLSMNDFSGPIPALHIQNKLTYLNLTGNHLTSLPSDVSRLTSLKYFDVSYNDLQGSAPDFSSNFGLMSLQLQYNNLTNATNMGVPSSVMCNLENNHLECPVNSYSFFKCQAQCTVRDQSSQQVQLTVSVPRDEKLLNDIALQLNISANRLSYISTEETFKLNIAPPGVRDVNQGSANYTAAQLTRSTSISGISSVEWPIVPKKGLSNSAIAGIVIGTILFVLILTGVGVYIFITLRKRSRRERQREMMLQMLDQLLINDVTVEGIIGQGNFGKVYKGDWNGTPVAIKGVKNVDDFQDNQFKEEIKLLQKLNHPNVVRLLGVHLMEDSSLNMVLEFAENGSLCDFLRRSRDQLPTETLLFMVLDLINGMLYLQSKSIIHRDLATRNLLLDGAMNCKISDFGLSREENVYNGKSSAIPYRWAAPEVMQDRISTLQSDVWSFGVVVWEIFAGARVPYQILTNKEVFEQNKVLNGTRLEQPDLCPPAVWDLVLDCWMKNPSQRPTFERIRSRFTTLFEDRLRDRRNKHTLVIESAMEANKPYENNYIEMQDQQTSTKSIQYPHMTNIETQVEQYNPYGSAYSFAPT</sequence>
<dbReference type="InterPro" id="IPR001611">
    <property type="entry name" value="Leu-rich_rpt"/>
</dbReference>
<dbReference type="CDD" id="cd00192">
    <property type="entry name" value="PTKc"/>
    <property type="match status" value="1"/>
</dbReference>
<evidence type="ECO:0000256" key="1">
    <source>
        <dbReference type="ARBA" id="ARBA00004308"/>
    </source>
</evidence>
<keyword evidence="11" id="KW-0812">Transmembrane</keyword>
<dbReference type="GO" id="GO:0050793">
    <property type="term" value="P:regulation of developmental process"/>
    <property type="evidence" value="ECO:0007669"/>
    <property type="project" value="UniProtKB-ARBA"/>
</dbReference>
<dbReference type="SMART" id="SM00365">
    <property type="entry name" value="LRR_SD22"/>
    <property type="match status" value="4"/>
</dbReference>
<keyword evidence="14" id="KW-1185">Reference proteome</keyword>